<feature type="compositionally biased region" description="Basic residues" evidence="2">
    <location>
        <begin position="319"/>
        <end position="329"/>
    </location>
</feature>
<dbReference type="PANTHER" id="PTHR11226:SF0">
    <property type="entry name" value="UDP-GLUCOSE:GLYCOPROTEIN GLUCOSYLTRANSFERASE"/>
    <property type="match status" value="1"/>
</dbReference>
<evidence type="ECO:0000256" key="1">
    <source>
        <dbReference type="ARBA" id="ARBA00001913"/>
    </source>
</evidence>
<proteinExistence type="predicted"/>
<evidence type="ECO:0000313" key="4">
    <source>
        <dbReference type="EMBL" id="CAK0862018.1"/>
    </source>
</evidence>
<comment type="caution">
    <text evidence="4">The sequence shown here is derived from an EMBL/GenBank/DDBJ whole genome shotgun (WGS) entry which is preliminary data.</text>
</comment>
<dbReference type="PANTHER" id="PTHR11226">
    <property type="entry name" value="UDP-GLUCOSE GLYCOPROTEIN:GLUCOSYLTRANSFERASE"/>
    <property type="match status" value="1"/>
</dbReference>
<organism evidence="4 5">
    <name type="scientific">Prorocentrum cordatum</name>
    <dbReference type="NCBI Taxonomy" id="2364126"/>
    <lineage>
        <taxon>Eukaryota</taxon>
        <taxon>Sar</taxon>
        <taxon>Alveolata</taxon>
        <taxon>Dinophyceae</taxon>
        <taxon>Prorocentrales</taxon>
        <taxon>Prorocentraceae</taxon>
        <taxon>Prorocentrum</taxon>
    </lineage>
</organism>
<reference evidence="4" key="1">
    <citation type="submission" date="2023-10" db="EMBL/GenBank/DDBJ databases">
        <authorList>
            <person name="Chen Y."/>
            <person name="Shah S."/>
            <person name="Dougan E. K."/>
            <person name="Thang M."/>
            <person name="Chan C."/>
        </authorList>
    </citation>
    <scope>NUCLEOTIDE SEQUENCE [LARGE SCALE GENOMIC DNA]</scope>
</reference>
<evidence type="ECO:0000313" key="5">
    <source>
        <dbReference type="Proteomes" id="UP001189429"/>
    </source>
</evidence>
<feature type="compositionally biased region" description="Basic and acidic residues" evidence="2">
    <location>
        <begin position="297"/>
        <end position="318"/>
    </location>
</feature>
<keyword evidence="5" id="KW-1185">Reference proteome</keyword>
<comment type="cofactor">
    <cofactor evidence="1">
        <name>Ca(2+)</name>
        <dbReference type="ChEBI" id="CHEBI:29108"/>
    </cofactor>
</comment>
<name>A0ABN9UPX9_9DINO</name>
<dbReference type="Pfam" id="PF18404">
    <property type="entry name" value="Glyco_transf_24"/>
    <property type="match status" value="1"/>
</dbReference>
<gene>
    <name evidence="4" type="ORF">PCOR1329_LOCUS50537</name>
</gene>
<dbReference type="InterPro" id="IPR009448">
    <property type="entry name" value="UDP-g_GGtrans"/>
</dbReference>
<feature type="region of interest" description="Disordered" evidence="2">
    <location>
        <begin position="211"/>
        <end position="248"/>
    </location>
</feature>
<accession>A0ABN9UPX9</accession>
<dbReference type="EMBL" id="CAUYUJ010016116">
    <property type="protein sequence ID" value="CAK0862018.1"/>
    <property type="molecule type" value="Genomic_DNA"/>
</dbReference>
<dbReference type="Proteomes" id="UP001189429">
    <property type="component" value="Unassembled WGS sequence"/>
</dbReference>
<evidence type="ECO:0000256" key="2">
    <source>
        <dbReference type="SAM" id="MobiDB-lite"/>
    </source>
</evidence>
<dbReference type="Gene3D" id="3.90.550.10">
    <property type="entry name" value="Spore Coat Polysaccharide Biosynthesis Protein SpsA, Chain A"/>
    <property type="match status" value="1"/>
</dbReference>
<dbReference type="SUPFAM" id="SSF53448">
    <property type="entry name" value="Nucleotide-diphospho-sugar transferases"/>
    <property type="match status" value="1"/>
</dbReference>
<dbReference type="InterPro" id="IPR040497">
    <property type="entry name" value="Glyco_transf_24"/>
</dbReference>
<feature type="domain" description="Glucosyltransferase 24 catalytic" evidence="3">
    <location>
        <begin position="1"/>
        <end position="215"/>
    </location>
</feature>
<feature type="region of interest" description="Disordered" evidence="2">
    <location>
        <begin position="264"/>
        <end position="345"/>
    </location>
</feature>
<dbReference type="InterPro" id="IPR029044">
    <property type="entry name" value="Nucleotide-diphossugar_trans"/>
</dbReference>
<sequence>MITSVREHTKCPLRLWLVENFLSPSFRRVLPAVAKEVGFAVSQVTYKWPEWLRAQTQKQRVIWAYKILFLDVFFPSQVKRVMFIDADQIVRADVKEVYDTNMDGHVYGFVPFCGSGPKTSSLLGWSQEDLRNPDTNGFRFWEQGYWSNHLGPDRYYHISALFVVDLELFRQRGAGDILRGTYQSLTADPNSLANLDQDLPNFVQGQLPIFTLPQDSASPGRRRARCRGRASGARPGRRPTLGASAVQRSTGVALVRDVVQRGLEGAGEDDRHVPEPAQEGGQDRGGPTHRSRVGHLRQADRGRPAEDERERVSSEGRPGHQRGRRRRRADGRQPTDSAAQGRAEQ</sequence>
<evidence type="ECO:0000259" key="3">
    <source>
        <dbReference type="Pfam" id="PF18404"/>
    </source>
</evidence>
<protein>
    <recommendedName>
        <fullName evidence="3">Glucosyltransferase 24 catalytic domain-containing protein</fullName>
    </recommendedName>
</protein>